<feature type="binding site" evidence="20">
    <location>
        <position position="384"/>
    </location>
    <ligand>
        <name>acetyl-CoA</name>
        <dbReference type="ChEBI" id="CHEBI:57288"/>
    </ligand>
</feature>
<dbReference type="GO" id="GO:0009245">
    <property type="term" value="P:lipid A biosynthetic process"/>
    <property type="evidence" value="ECO:0007669"/>
    <property type="project" value="UniProtKB-UniRule"/>
</dbReference>
<dbReference type="InterPro" id="IPR001451">
    <property type="entry name" value="Hexapep"/>
</dbReference>
<reference evidence="22 23" key="1">
    <citation type="journal article" date="2010" name="Stand. Genomic Sci.">
        <title>Complete genome sequence of Aminobacterium colombiense type strain (ALA-1).</title>
        <authorList>
            <person name="Chertkov O."/>
            <person name="Sikorski J."/>
            <person name="Brambilla E."/>
            <person name="Lapidus A."/>
            <person name="Copeland A."/>
            <person name="Glavina Del Rio T."/>
            <person name="Nolan M."/>
            <person name="Lucas S."/>
            <person name="Tice H."/>
            <person name="Cheng J.F."/>
            <person name="Han C."/>
            <person name="Detter J.C."/>
            <person name="Bruce D."/>
            <person name="Tapia R."/>
            <person name="Goodwin L."/>
            <person name="Pitluck S."/>
            <person name="Liolios K."/>
            <person name="Ivanova N."/>
            <person name="Mavromatis K."/>
            <person name="Ovchinnikova G."/>
            <person name="Pati A."/>
            <person name="Chen A."/>
            <person name="Palaniappan K."/>
            <person name="Land M."/>
            <person name="Hauser L."/>
            <person name="Chang Y.J."/>
            <person name="Jeffries C.D."/>
            <person name="Spring S."/>
            <person name="Rohde M."/>
            <person name="Goker M."/>
            <person name="Bristow J."/>
            <person name="Eisen J.A."/>
            <person name="Markowitz V."/>
            <person name="Hugenholtz P."/>
            <person name="Kyrpides N.C."/>
            <person name="Klenk H.P."/>
        </authorList>
    </citation>
    <scope>NUCLEOTIDE SEQUENCE [LARGE SCALE GENOMIC DNA]</scope>
    <source>
        <strain evidence="23">DSM 12261 / ALA-1</strain>
    </source>
</reference>
<dbReference type="InterPro" id="IPR038009">
    <property type="entry name" value="GlmU_C_LbH"/>
</dbReference>
<evidence type="ECO:0000259" key="21">
    <source>
        <dbReference type="Pfam" id="PF00483"/>
    </source>
</evidence>
<dbReference type="Proteomes" id="UP000002366">
    <property type="component" value="Chromosome"/>
</dbReference>
<dbReference type="EC" id="2.3.1.157" evidence="20"/>
<feature type="binding site" evidence="20">
    <location>
        <position position="158"/>
    </location>
    <ligand>
        <name>UDP-N-acetyl-alpha-D-glucosamine</name>
        <dbReference type="ChEBI" id="CHEBI:57705"/>
    </ligand>
</feature>
<dbReference type="Pfam" id="PF00132">
    <property type="entry name" value="Hexapep"/>
    <property type="match status" value="2"/>
</dbReference>
<keyword evidence="8 20" id="KW-0548">Nucleotidyltransferase</keyword>
<feature type="active site" description="Proton acceptor" evidence="20">
    <location>
        <position position="367"/>
    </location>
</feature>
<dbReference type="eggNOG" id="COG1207">
    <property type="taxonomic scope" value="Bacteria"/>
</dbReference>
<feature type="binding site" evidence="20">
    <location>
        <position position="409"/>
    </location>
    <ligand>
        <name>acetyl-CoA</name>
        <dbReference type="ChEBI" id="CHEBI:57288"/>
    </ligand>
</feature>
<evidence type="ECO:0000256" key="5">
    <source>
        <dbReference type="ARBA" id="ARBA00007947"/>
    </source>
</evidence>
<dbReference type="GO" id="GO:0000287">
    <property type="term" value="F:magnesium ion binding"/>
    <property type="evidence" value="ECO:0007669"/>
    <property type="project" value="UniProtKB-UniRule"/>
</dbReference>
<dbReference type="InterPro" id="IPR005882">
    <property type="entry name" value="Bifunctional_GlmU"/>
</dbReference>
<dbReference type="AlphaFoldDB" id="D5EE96"/>
<name>D5EE96_AMICL</name>
<dbReference type="PANTHER" id="PTHR43584:SF3">
    <property type="entry name" value="BIFUNCTIONAL PROTEIN GLMU"/>
    <property type="match status" value="1"/>
</dbReference>
<dbReference type="SUPFAM" id="SSF51161">
    <property type="entry name" value="Trimeric LpxA-like enzymes"/>
    <property type="match status" value="1"/>
</dbReference>
<dbReference type="GO" id="GO:0016020">
    <property type="term" value="C:membrane"/>
    <property type="evidence" value="ECO:0007669"/>
    <property type="project" value="GOC"/>
</dbReference>
<feature type="binding site" evidence="20">
    <location>
        <position position="108"/>
    </location>
    <ligand>
        <name>Mg(2+)</name>
        <dbReference type="ChEBI" id="CHEBI:18420"/>
    </ligand>
</feature>
<dbReference type="GO" id="GO:0009252">
    <property type="term" value="P:peptidoglycan biosynthetic process"/>
    <property type="evidence" value="ECO:0007669"/>
    <property type="project" value="UniProtKB-UniRule"/>
</dbReference>
<evidence type="ECO:0000256" key="11">
    <source>
        <dbReference type="ARBA" id="ARBA00022842"/>
    </source>
</evidence>
<dbReference type="CDD" id="cd03353">
    <property type="entry name" value="LbH_GlmU_C"/>
    <property type="match status" value="1"/>
</dbReference>
<evidence type="ECO:0000256" key="2">
    <source>
        <dbReference type="ARBA" id="ARBA00005166"/>
    </source>
</evidence>
<comment type="pathway">
    <text evidence="20">Bacterial outer membrane biogenesis; LPS lipid A biosynthesis.</text>
</comment>
<comment type="caution">
    <text evidence="20">Lacks conserved residue(s) required for the propagation of feature annotation.</text>
</comment>
<evidence type="ECO:0000256" key="12">
    <source>
        <dbReference type="ARBA" id="ARBA00022960"/>
    </source>
</evidence>
<keyword evidence="12 20" id="KW-0133">Cell shape</keyword>
<comment type="catalytic activity">
    <reaction evidence="18 20">
        <text>N-acetyl-alpha-D-glucosamine 1-phosphate + UTP + H(+) = UDP-N-acetyl-alpha-D-glucosamine + diphosphate</text>
        <dbReference type="Rhea" id="RHEA:13509"/>
        <dbReference type="ChEBI" id="CHEBI:15378"/>
        <dbReference type="ChEBI" id="CHEBI:33019"/>
        <dbReference type="ChEBI" id="CHEBI:46398"/>
        <dbReference type="ChEBI" id="CHEBI:57705"/>
        <dbReference type="ChEBI" id="CHEBI:57776"/>
        <dbReference type="EC" id="2.7.7.23"/>
    </reaction>
</comment>
<feature type="region of interest" description="N-acetyltransferase" evidence="20">
    <location>
        <begin position="255"/>
        <end position="467"/>
    </location>
</feature>
<evidence type="ECO:0000256" key="16">
    <source>
        <dbReference type="ARBA" id="ARBA00023316"/>
    </source>
</evidence>
<feature type="binding site" evidence="20">
    <location>
        <position position="355"/>
    </location>
    <ligand>
        <name>UDP-N-acetyl-alpha-D-glucosamine</name>
        <dbReference type="ChEBI" id="CHEBI:57705"/>
    </ligand>
</feature>
<accession>D5EE96</accession>
<dbReference type="UniPathway" id="UPA00113">
    <property type="reaction ID" value="UER00532"/>
</dbReference>
<keyword evidence="11 20" id="KW-0460">Magnesium</keyword>
<keyword evidence="15 20" id="KW-0012">Acyltransferase</keyword>
<feature type="binding site" evidence="20">
    <location>
        <position position="370"/>
    </location>
    <ligand>
        <name>UDP-N-acetyl-alpha-D-glucosamine</name>
        <dbReference type="ChEBI" id="CHEBI:57705"/>
    </ligand>
</feature>
<dbReference type="InterPro" id="IPR050065">
    <property type="entry name" value="GlmU-like"/>
</dbReference>
<evidence type="ECO:0000256" key="7">
    <source>
        <dbReference type="ARBA" id="ARBA00022679"/>
    </source>
</evidence>
<keyword evidence="7 20" id="KW-0808">Transferase</keyword>
<dbReference type="GO" id="GO:0006048">
    <property type="term" value="P:UDP-N-acetylglucosamine biosynthetic process"/>
    <property type="evidence" value="ECO:0007669"/>
    <property type="project" value="UniProtKB-UniPathway"/>
</dbReference>
<feature type="binding site" evidence="20">
    <location>
        <begin position="84"/>
        <end position="85"/>
    </location>
    <ligand>
        <name>UDP-N-acetyl-alpha-D-glucosamine</name>
        <dbReference type="ChEBI" id="CHEBI:57705"/>
    </ligand>
</feature>
<feature type="binding site" evidence="20">
    <location>
        <position position="337"/>
    </location>
    <ligand>
        <name>UDP-N-acetyl-alpha-D-glucosamine</name>
        <dbReference type="ChEBI" id="CHEBI:57705"/>
    </ligand>
</feature>
<feature type="binding site" evidence="20">
    <location>
        <begin position="390"/>
        <end position="391"/>
    </location>
    <ligand>
        <name>acetyl-CoA</name>
        <dbReference type="ChEBI" id="CHEBI:57288"/>
    </ligand>
</feature>
<feature type="binding site" evidence="20">
    <location>
        <position position="79"/>
    </location>
    <ligand>
        <name>UDP-N-acetyl-alpha-D-glucosamine</name>
        <dbReference type="ChEBI" id="CHEBI:57705"/>
    </ligand>
</feature>
<dbReference type="KEGG" id="aco:Amico_0745"/>
<dbReference type="InterPro" id="IPR005835">
    <property type="entry name" value="NTP_transferase_dom"/>
</dbReference>
<evidence type="ECO:0000256" key="9">
    <source>
        <dbReference type="ARBA" id="ARBA00022723"/>
    </source>
</evidence>
<dbReference type="Gene3D" id="2.160.10.10">
    <property type="entry name" value="Hexapeptide repeat proteins"/>
    <property type="match status" value="1"/>
</dbReference>
<comment type="similarity">
    <text evidence="4 20">In the C-terminal section; belongs to the transferase hexapeptide repeat family.</text>
</comment>
<dbReference type="NCBIfam" id="TIGR01173">
    <property type="entry name" value="glmU"/>
    <property type="match status" value="1"/>
</dbReference>
<feature type="binding site" evidence="20">
    <location>
        <position position="173"/>
    </location>
    <ligand>
        <name>UDP-N-acetyl-alpha-D-glucosamine</name>
        <dbReference type="ChEBI" id="CHEBI:57705"/>
    </ligand>
</feature>
<keyword evidence="14 20" id="KW-0511">Multifunctional enzyme</keyword>
<dbReference type="InterPro" id="IPR011004">
    <property type="entry name" value="Trimer_LpxA-like_sf"/>
</dbReference>
<evidence type="ECO:0000256" key="17">
    <source>
        <dbReference type="ARBA" id="ARBA00048247"/>
    </source>
</evidence>
<keyword evidence="9 20" id="KW-0479">Metal-binding</keyword>
<sequence>MTKRRTVGVLILAAGKGTRMKSSLPKVLQPVLEEPLLFYSLQTALEAGSDGSAVVVGHEGALVESYMALHWPGVRSIWQHEQLGTGHAVQIAREWWRSFSDVLIIPGDAPLLRSDILADLIKTHVNSLGACTFASFTTQNPDGYGRVVRSGKGLSIIEEKDASEEIKKINEVNSGIYLFRSTDLLSNIDLLANENAQGEYYLPDVVELLCKQEKKVDAVCFNNGVDFQGVNSPIHLSEVTSILRTRILNYWMDKGVKCADPASIFVGPRVKLEGDIWIDPFVQMYGDTSVGEGTRVGSHSLIRNSKIGRDVNIINFVSIASSEIEDHATIGPFTYIRENSHIGEGAFVGKFVEIKKSSIGSGSKVPHLSYIGDGVIGSKVNIGAGTITCNYDGVAKNPTHIGDRCFVGSNTMLVAPVTLGDDSYTAAGSVITKDVPEGALAVARAKQKNIEGWVLRREGSRKEGGKE</sequence>
<comment type="subunit">
    <text evidence="20">Homotrimer.</text>
</comment>
<dbReference type="STRING" id="572547.Amico_0745"/>
<gene>
    <name evidence="20" type="primary">glmU</name>
    <name evidence="22" type="ordered locus">Amico_0745</name>
</gene>
<dbReference type="EMBL" id="CP001997">
    <property type="protein sequence ID" value="ADE56878.1"/>
    <property type="molecule type" value="Genomic_DNA"/>
</dbReference>
<evidence type="ECO:0000256" key="1">
    <source>
        <dbReference type="ARBA" id="ARBA00004496"/>
    </source>
</evidence>
<dbReference type="UniPathway" id="UPA00973"/>
<proteinExistence type="inferred from homology"/>
<comment type="similarity">
    <text evidence="5 20">In the N-terminal section; belongs to the N-acetylglucosamine-1-phosphate uridyltransferase family.</text>
</comment>
<feature type="binding site" evidence="20">
    <location>
        <begin position="12"/>
        <end position="15"/>
    </location>
    <ligand>
        <name>UDP-N-acetyl-alpha-D-glucosamine</name>
        <dbReference type="ChEBI" id="CHEBI:57705"/>
    </ligand>
</feature>
<evidence type="ECO:0000256" key="8">
    <source>
        <dbReference type="ARBA" id="ARBA00022695"/>
    </source>
</evidence>
<dbReference type="SUPFAM" id="SSF53448">
    <property type="entry name" value="Nucleotide-diphospho-sugar transferases"/>
    <property type="match status" value="1"/>
</dbReference>
<keyword evidence="6 20" id="KW-0963">Cytoplasm</keyword>
<evidence type="ECO:0000313" key="23">
    <source>
        <dbReference type="Proteomes" id="UP000002366"/>
    </source>
</evidence>
<comment type="cofactor">
    <cofactor evidence="20">
        <name>Mg(2+)</name>
        <dbReference type="ChEBI" id="CHEBI:18420"/>
    </cofactor>
    <text evidence="20">Binds 1 Mg(2+) ion per subunit.</text>
</comment>
<dbReference type="InterPro" id="IPR029044">
    <property type="entry name" value="Nucleotide-diphossugar_trans"/>
</dbReference>
<keyword evidence="10 20" id="KW-0677">Repeat</keyword>
<dbReference type="PANTHER" id="PTHR43584">
    <property type="entry name" value="NUCLEOTIDYL TRANSFERASE"/>
    <property type="match status" value="1"/>
</dbReference>
<evidence type="ECO:0000313" key="22">
    <source>
        <dbReference type="EMBL" id="ADE56878.1"/>
    </source>
</evidence>
<comment type="subcellular location">
    <subcellularLocation>
        <location evidence="1 20">Cytoplasm</location>
    </subcellularLocation>
</comment>
<feature type="binding site" evidence="20">
    <location>
        <position position="26"/>
    </location>
    <ligand>
        <name>UDP-N-acetyl-alpha-D-glucosamine</name>
        <dbReference type="ChEBI" id="CHEBI:57705"/>
    </ligand>
</feature>
<dbReference type="Pfam" id="PF00483">
    <property type="entry name" value="NTP_transferase"/>
    <property type="match status" value="1"/>
</dbReference>
<dbReference type="GO" id="GO:0000902">
    <property type="term" value="P:cell morphogenesis"/>
    <property type="evidence" value="ECO:0007669"/>
    <property type="project" value="UniProtKB-UniRule"/>
</dbReference>
<feature type="binding site" evidence="20">
    <location>
        <position position="427"/>
    </location>
    <ligand>
        <name>acetyl-CoA</name>
        <dbReference type="ChEBI" id="CHEBI:57288"/>
    </ligand>
</feature>
<feature type="binding site" evidence="20">
    <location>
        <position position="145"/>
    </location>
    <ligand>
        <name>UDP-N-acetyl-alpha-D-glucosamine</name>
        <dbReference type="ChEBI" id="CHEBI:57705"/>
    </ligand>
</feature>
<evidence type="ECO:0000256" key="15">
    <source>
        <dbReference type="ARBA" id="ARBA00023315"/>
    </source>
</evidence>
<keyword evidence="23" id="KW-1185">Reference proteome</keyword>
<comment type="pathway">
    <text evidence="3 20">Nucleotide-sugar biosynthesis; UDP-N-acetyl-alpha-D-glucosamine biosynthesis; UDP-N-acetyl-alpha-D-glucosamine from N-acetyl-alpha-D-glucosamine 1-phosphate: step 1/1.</text>
</comment>
<evidence type="ECO:0000256" key="10">
    <source>
        <dbReference type="ARBA" id="ARBA00022737"/>
    </source>
</evidence>
<evidence type="ECO:0000256" key="18">
    <source>
        <dbReference type="ARBA" id="ARBA00048493"/>
    </source>
</evidence>
<feature type="binding site" evidence="20">
    <location>
        <position position="231"/>
    </location>
    <ligand>
        <name>Mg(2+)</name>
        <dbReference type="ChEBI" id="CHEBI:18420"/>
    </ligand>
</feature>
<comment type="catalytic activity">
    <reaction evidence="17 20">
        <text>alpha-D-glucosamine 1-phosphate + acetyl-CoA = N-acetyl-alpha-D-glucosamine 1-phosphate + CoA + H(+)</text>
        <dbReference type="Rhea" id="RHEA:13725"/>
        <dbReference type="ChEBI" id="CHEBI:15378"/>
        <dbReference type="ChEBI" id="CHEBI:57287"/>
        <dbReference type="ChEBI" id="CHEBI:57288"/>
        <dbReference type="ChEBI" id="CHEBI:57776"/>
        <dbReference type="ChEBI" id="CHEBI:58516"/>
        <dbReference type="EC" id="2.3.1.157"/>
    </reaction>
</comment>
<feature type="binding site" evidence="20">
    <location>
        <position position="381"/>
    </location>
    <ligand>
        <name>UDP-N-acetyl-alpha-D-glucosamine</name>
        <dbReference type="ChEBI" id="CHEBI:57705"/>
    </ligand>
</feature>
<dbReference type="EC" id="2.7.7.23" evidence="20"/>
<organism evidence="22 23">
    <name type="scientific">Aminobacterium colombiense (strain DSM 12261 / ALA-1)</name>
    <dbReference type="NCBI Taxonomy" id="572547"/>
    <lineage>
        <taxon>Bacteria</taxon>
        <taxon>Thermotogati</taxon>
        <taxon>Synergistota</taxon>
        <taxon>Synergistia</taxon>
        <taxon>Synergistales</taxon>
        <taxon>Aminobacteriaceae</taxon>
        <taxon>Aminobacterium</taxon>
    </lineage>
</organism>
<keyword evidence="13 20" id="KW-0573">Peptidoglycan synthesis</keyword>
<dbReference type="GO" id="GO:0005737">
    <property type="term" value="C:cytoplasm"/>
    <property type="evidence" value="ECO:0007669"/>
    <property type="project" value="UniProtKB-SubCell"/>
</dbReference>
<evidence type="ECO:0000256" key="3">
    <source>
        <dbReference type="ARBA" id="ARBA00005208"/>
    </source>
</evidence>
<feature type="region of interest" description="Pyrophosphorylase" evidence="20">
    <location>
        <begin position="1"/>
        <end position="233"/>
    </location>
</feature>
<dbReference type="HAMAP" id="MF_01631">
    <property type="entry name" value="GlmU"/>
    <property type="match status" value="1"/>
</dbReference>
<comment type="function">
    <text evidence="19 20">Catalyzes the last two sequential reactions in the de novo biosynthetic pathway for UDP-N-acetylglucosamine (UDP-GlcNAc). The C-terminal domain catalyzes the transfer of acetyl group from acetyl coenzyme A to glucosamine-1-phosphate (GlcN-1-P) to produce N-acetylglucosamine-1-phosphate (GlcNAc-1-P), which is converted into UDP-GlcNAc by the transfer of uridine 5-monophosphate (from uridine 5-triphosphate), a reaction catalyzed by the N-terminal domain.</text>
</comment>
<evidence type="ECO:0000256" key="6">
    <source>
        <dbReference type="ARBA" id="ARBA00022490"/>
    </source>
</evidence>
<feature type="binding site" evidence="20">
    <location>
        <position position="444"/>
    </location>
    <ligand>
        <name>acetyl-CoA</name>
        <dbReference type="ChEBI" id="CHEBI:57288"/>
    </ligand>
</feature>
<evidence type="ECO:0000256" key="19">
    <source>
        <dbReference type="ARBA" id="ARBA00049628"/>
    </source>
</evidence>
<protein>
    <recommendedName>
        <fullName evidence="20">Bifunctional protein GlmU</fullName>
    </recommendedName>
    <domain>
        <recommendedName>
            <fullName evidence="20">UDP-N-acetylglucosamine pyrophosphorylase</fullName>
            <ecNumber evidence="20">2.7.7.23</ecNumber>
        </recommendedName>
        <alternativeName>
            <fullName evidence="20">N-acetylglucosamine-1-phosphate uridyltransferase</fullName>
        </alternativeName>
    </domain>
    <domain>
        <recommendedName>
            <fullName evidence="20">Glucosamine-1-phosphate N-acetyltransferase</fullName>
            <ecNumber evidence="20">2.3.1.157</ecNumber>
        </recommendedName>
    </domain>
</protein>
<dbReference type="HOGENOM" id="CLU_029499_15_2_0"/>
<evidence type="ECO:0000256" key="20">
    <source>
        <dbReference type="HAMAP-Rule" id="MF_01631"/>
    </source>
</evidence>
<keyword evidence="16 20" id="KW-0961">Cell wall biogenesis/degradation</keyword>
<dbReference type="GO" id="GO:0008360">
    <property type="term" value="P:regulation of cell shape"/>
    <property type="evidence" value="ECO:0007669"/>
    <property type="project" value="UniProtKB-KW"/>
</dbReference>
<dbReference type="GO" id="GO:0003977">
    <property type="term" value="F:UDP-N-acetylglucosamine diphosphorylase activity"/>
    <property type="evidence" value="ECO:0007669"/>
    <property type="project" value="UniProtKB-UniRule"/>
</dbReference>
<feature type="region of interest" description="Linker" evidence="20">
    <location>
        <begin position="234"/>
        <end position="254"/>
    </location>
</feature>
<comment type="pathway">
    <text evidence="2 20">Nucleotide-sugar biosynthesis; UDP-N-acetyl-alpha-D-glucosamine biosynthesis; N-acetyl-alpha-D-glucosamine 1-phosphate from alpha-D-glucosamine 6-phosphate (route II): step 2/2.</text>
</comment>
<feature type="binding site" evidence="20">
    <location>
        <position position="231"/>
    </location>
    <ligand>
        <name>UDP-N-acetyl-alpha-D-glucosamine</name>
        <dbReference type="ChEBI" id="CHEBI:57705"/>
    </ligand>
</feature>
<feature type="domain" description="Nucleotidyl transferase" evidence="21">
    <location>
        <begin position="10"/>
        <end position="255"/>
    </location>
</feature>
<evidence type="ECO:0000256" key="14">
    <source>
        <dbReference type="ARBA" id="ARBA00023268"/>
    </source>
</evidence>
<dbReference type="CDD" id="cd02540">
    <property type="entry name" value="GT2_GlmU_N_bac"/>
    <property type="match status" value="1"/>
</dbReference>
<dbReference type="Gene3D" id="3.90.550.10">
    <property type="entry name" value="Spore Coat Polysaccharide Biosynthesis Protein SpsA, Chain A"/>
    <property type="match status" value="1"/>
</dbReference>
<dbReference type="GO" id="GO:0019134">
    <property type="term" value="F:glucosamine-1-phosphate N-acetyltransferase activity"/>
    <property type="evidence" value="ECO:0007669"/>
    <property type="project" value="UniProtKB-UniRule"/>
</dbReference>
<dbReference type="GO" id="GO:0071555">
    <property type="term" value="P:cell wall organization"/>
    <property type="evidence" value="ECO:0007669"/>
    <property type="project" value="UniProtKB-KW"/>
</dbReference>
<evidence type="ECO:0000256" key="4">
    <source>
        <dbReference type="ARBA" id="ARBA00007707"/>
    </source>
</evidence>
<evidence type="ECO:0000256" key="13">
    <source>
        <dbReference type="ARBA" id="ARBA00022984"/>
    </source>
</evidence>